<evidence type="ECO:0000256" key="5">
    <source>
        <dbReference type="ARBA" id="ARBA00022729"/>
    </source>
</evidence>
<dbReference type="GO" id="GO:0005886">
    <property type="term" value="C:plasma membrane"/>
    <property type="evidence" value="ECO:0007669"/>
    <property type="project" value="UniProtKB-SubCell"/>
</dbReference>
<dbReference type="SMART" id="SM00499">
    <property type="entry name" value="AAI"/>
    <property type="match status" value="1"/>
</dbReference>
<sequence length="195" mass="20786">MMAYKISTPILYLGLVLCLLLLLLLQAGFGGSDLAQDRAECADKLVGLVGCLSYVSGQAKAPSLDCCNGFKDVLDKSNKCICVLIKDRDDPNLGLKINATLAVKLPSICHAPINITNCIDLLHLAPNSKEAKEFEDLAKLAGKDGSTPTASSTASNATVGTASRSGGGWDRRWTVANVAFWIAPLLFITHMFFLV</sequence>
<reference evidence="13" key="1">
    <citation type="submission" date="2023-10" db="EMBL/GenBank/DDBJ databases">
        <title>Chromosome-level genome of the transformable northern wattle, Acacia crassicarpa.</title>
        <authorList>
            <person name="Massaro I."/>
            <person name="Sinha N.R."/>
            <person name="Poethig S."/>
            <person name="Leichty A.R."/>
        </authorList>
    </citation>
    <scope>NUCLEOTIDE SEQUENCE</scope>
    <source>
        <strain evidence="13">Acra3RX</strain>
        <tissue evidence="13">Leaf</tissue>
    </source>
</reference>
<dbReference type="InterPro" id="IPR016140">
    <property type="entry name" value="Bifunc_inhib/LTP/seed_store"/>
</dbReference>
<keyword evidence="8" id="KW-0449">Lipoprotein</keyword>
<evidence type="ECO:0000256" key="2">
    <source>
        <dbReference type="ARBA" id="ARBA00009748"/>
    </source>
</evidence>
<feature type="region of interest" description="Disordered" evidence="9">
    <location>
        <begin position="142"/>
        <end position="166"/>
    </location>
</feature>
<keyword evidence="10" id="KW-0472">Membrane</keyword>
<evidence type="ECO:0000313" key="14">
    <source>
        <dbReference type="Proteomes" id="UP001293593"/>
    </source>
</evidence>
<evidence type="ECO:0000256" key="10">
    <source>
        <dbReference type="SAM" id="Phobius"/>
    </source>
</evidence>
<feature type="signal peptide" evidence="11">
    <location>
        <begin position="1"/>
        <end position="30"/>
    </location>
</feature>
<evidence type="ECO:0000256" key="11">
    <source>
        <dbReference type="SAM" id="SignalP"/>
    </source>
</evidence>
<evidence type="ECO:0000313" key="13">
    <source>
        <dbReference type="EMBL" id="KAK4258221.1"/>
    </source>
</evidence>
<dbReference type="FunFam" id="1.10.110.10:FF:000001">
    <property type="entry name" value="Bifunctional inhibitor/lipid-transfer protein/seed storage 2S albumin superfamily protein"/>
    <property type="match status" value="1"/>
</dbReference>
<comment type="similarity">
    <text evidence="2">Belongs to the plant LTP family.</text>
</comment>
<comment type="caution">
    <text evidence="13">The sequence shown here is derived from an EMBL/GenBank/DDBJ whole genome shotgun (WGS) entry which is preliminary data.</text>
</comment>
<keyword evidence="14" id="KW-1185">Reference proteome</keyword>
<proteinExistence type="inferred from homology"/>
<keyword evidence="7" id="KW-0325">Glycoprotein</keyword>
<keyword evidence="4" id="KW-0336">GPI-anchor</keyword>
<feature type="compositionally biased region" description="Low complexity" evidence="9">
    <location>
        <begin position="146"/>
        <end position="163"/>
    </location>
</feature>
<keyword evidence="6" id="KW-1015">Disulfide bond</keyword>
<evidence type="ECO:0000256" key="1">
    <source>
        <dbReference type="ARBA" id="ARBA00004609"/>
    </source>
</evidence>
<dbReference type="Gene3D" id="1.10.110.10">
    <property type="entry name" value="Plant lipid-transfer and hydrophobic proteins"/>
    <property type="match status" value="1"/>
</dbReference>
<dbReference type="Pfam" id="PF14368">
    <property type="entry name" value="LTP_2"/>
    <property type="match status" value="1"/>
</dbReference>
<dbReference type="Proteomes" id="UP001293593">
    <property type="component" value="Unassembled WGS sequence"/>
</dbReference>
<evidence type="ECO:0000259" key="12">
    <source>
        <dbReference type="SMART" id="SM00499"/>
    </source>
</evidence>
<evidence type="ECO:0000256" key="7">
    <source>
        <dbReference type="ARBA" id="ARBA00023180"/>
    </source>
</evidence>
<feature type="chain" id="PRO_5042101757" description="Bifunctional inhibitor/plant lipid transfer protein/seed storage helical domain-containing protein" evidence="11">
    <location>
        <begin position="31"/>
        <end position="195"/>
    </location>
</feature>
<evidence type="ECO:0000256" key="9">
    <source>
        <dbReference type="SAM" id="MobiDB-lite"/>
    </source>
</evidence>
<dbReference type="PANTHER" id="PTHR33044">
    <property type="entry name" value="BIFUNCTIONAL INHIBITOR/LIPID-TRANSFER PROTEIN/SEED STORAGE 2S ALBUMIN SUPERFAMILY PROTEIN-RELATED"/>
    <property type="match status" value="1"/>
</dbReference>
<evidence type="ECO:0000256" key="4">
    <source>
        <dbReference type="ARBA" id="ARBA00022622"/>
    </source>
</evidence>
<keyword evidence="10" id="KW-1133">Transmembrane helix</keyword>
<evidence type="ECO:0000256" key="6">
    <source>
        <dbReference type="ARBA" id="ARBA00023157"/>
    </source>
</evidence>
<dbReference type="EMBL" id="JAWXYG010000012">
    <property type="protein sequence ID" value="KAK4258221.1"/>
    <property type="molecule type" value="Genomic_DNA"/>
</dbReference>
<evidence type="ECO:0000256" key="8">
    <source>
        <dbReference type="ARBA" id="ARBA00023288"/>
    </source>
</evidence>
<dbReference type="AlphaFoldDB" id="A0AAE1MFN2"/>
<keyword evidence="3" id="KW-1003">Cell membrane</keyword>
<feature type="domain" description="Bifunctional inhibitor/plant lipid transfer protein/seed storage helical" evidence="12">
    <location>
        <begin position="41"/>
        <end position="118"/>
    </location>
</feature>
<dbReference type="GO" id="GO:0098552">
    <property type="term" value="C:side of membrane"/>
    <property type="evidence" value="ECO:0007669"/>
    <property type="project" value="UniProtKB-KW"/>
</dbReference>
<evidence type="ECO:0000256" key="3">
    <source>
        <dbReference type="ARBA" id="ARBA00022475"/>
    </source>
</evidence>
<dbReference type="InterPro" id="IPR043325">
    <property type="entry name" value="LTSS"/>
</dbReference>
<organism evidence="13 14">
    <name type="scientific">Acacia crassicarpa</name>
    <name type="common">northern wattle</name>
    <dbReference type="NCBI Taxonomy" id="499986"/>
    <lineage>
        <taxon>Eukaryota</taxon>
        <taxon>Viridiplantae</taxon>
        <taxon>Streptophyta</taxon>
        <taxon>Embryophyta</taxon>
        <taxon>Tracheophyta</taxon>
        <taxon>Spermatophyta</taxon>
        <taxon>Magnoliopsida</taxon>
        <taxon>eudicotyledons</taxon>
        <taxon>Gunneridae</taxon>
        <taxon>Pentapetalae</taxon>
        <taxon>rosids</taxon>
        <taxon>fabids</taxon>
        <taxon>Fabales</taxon>
        <taxon>Fabaceae</taxon>
        <taxon>Caesalpinioideae</taxon>
        <taxon>mimosoid clade</taxon>
        <taxon>Acacieae</taxon>
        <taxon>Acacia</taxon>
    </lineage>
</organism>
<keyword evidence="10" id="KW-0812">Transmembrane</keyword>
<name>A0AAE1MFN2_9FABA</name>
<gene>
    <name evidence="13" type="ORF">QN277_007693</name>
</gene>
<dbReference type="CDD" id="cd00010">
    <property type="entry name" value="AAI_LTSS"/>
    <property type="match status" value="1"/>
</dbReference>
<keyword evidence="5 11" id="KW-0732">Signal</keyword>
<accession>A0AAE1MFN2</accession>
<dbReference type="SUPFAM" id="SSF47699">
    <property type="entry name" value="Bifunctional inhibitor/lipid-transfer protein/seed storage 2S albumin"/>
    <property type="match status" value="1"/>
</dbReference>
<dbReference type="InterPro" id="IPR036312">
    <property type="entry name" value="Bifun_inhib/LTP/seed_sf"/>
</dbReference>
<protein>
    <recommendedName>
        <fullName evidence="12">Bifunctional inhibitor/plant lipid transfer protein/seed storage helical domain-containing protein</fullName>
    </recommendedName>
</protein>
<feature type="transmembrane region" description="Helical" evidence="10">
    <location>
        <begin position="173"/>
        <end position="194"/>
    </location>
</feature>
<comment type="subcellular location">
    <subcellularLocation>
        <location evidence="1">Cell membrane</location>
        <topology evidence="1">Lipid-anchor</topology>
        <topology evidence="1">GPI-anchor</topology>
    </subcellularLocation>
</comment>